<evidence type="ECO:0008006" key="4">
    <source>
        <dbReference type="Google" id="ProtNLM"/>
    </source>
</evidence>
<dbReference type="AlphaFoldDB" id="A0A3M7P859"/>
<evidence type="ECO:0000256" key="1">
    <source>
        <dbReference type="SAM" id="SignalP"/>
    </source>
</evidence>
<reference evidence="2 3" key="1">
    <citation type="journal article" date="2018" name="Sci. Rep.">
        <title>Genomic signatures of local adaptation to the degree of environmental predictability in rotifers.</title>
        <authorList>
            <person name="Franch-Gras L."/>
            <person name="Hahn C."/>
            <person name="Garcia-Roger E.M."/>
            <person name="Carmona M.J."/>
            <person name="Serra M."/>
            <person name="Gomez A."/>
        </authorList>
    </citation>
    <scope>NUCLEOTIDE SEQUENCE [LARGE SCALE GENOMIC DNA]</scope>
    <source>
        <strain evidence="2">HYR1</strain>
    </source>
</reference>
<protein>
    <recommendedName>
        <fullName evidence="4">Endonuclease/exonuclease/phosphatase domain-containing protein</fullName>
    </recommendedName>
</protein>
<keyword evidence="3" id="KW-1185">Reference proteome</keyword>
<dbReference type="InterPro" id="IPR036691">
    <property type="entry name" value="Endo/exonu/phosph_ase_sf"/>
</dbReference>
<evidence type="ECO:0000313" key="3">
    <source>
        <dbReference type="Proteomes" id="UP000276133"/>
    </source>
</evidence>
<evidence type="ECO:0000313" key="2">
    <source>
        <dbReference type="EMBL" id="RMZ95281.1"/>
    </source>
</evidence>
<keyword evidence="1" id="KW-0732">Signal</keyword>
<feature type="signal peptide" evidence="1">
    <location>
        <begin position="1"/>
        <end position="23"/>
    </location>
</feature>
<accession>A0A3M7P859</accession>
<organism evidence="2 3">
    <name type="scientific">Brachionus plicatilis</name>
    <name type="common">Marine rotifer</name>
    <name type="synonym">Brachionus muelleri</name>
    <dbReference type="NCBI Taxonomy" id="10195"/>
    <lineage>
        <taxon>Eukaryota</taxon>
        <taxon>Metazoa</taxon>
        <taxon>Spiralia</taxon>
        <taxon>Gnathifera</taxon>
        <taxon>Rotifera</taxon>
        <taxon>Eurotatoria</taxon>
        <taxon>Monogononta</taxon>
        <taxon>Pseudotrocha</taxon>
        <taxon>Ploima</taxon>
        <taxon>Brachionidae</taxon>
        <taxon>Brachionus</taxon>
    </lineage>
</organism>
<feature type="chain" id="PRO_5018272467" description="Endonuclease/exonuclease/phosphatase domain-containing protein" evidence="1">
    <location>
        <begin position="24"/>
        <end position="473"/>
    </location>
</feature>
<dbReference type="Proteomes" id="UP000276133">
    <property type="component" value="Unassembled WGS sequence"/>
</dbReference>
<dbReference type="EMBL" id="REGN01012474">
    <property type="protein sequence ID" value="RMZ95281.1"/>
    <property type="molecule type" value="Genomic_DNA"/>
</dbReference>
<comment type="caution">
    <text evidence="2">The sequence shown here is derived from an EMBL/GenBank/DDBJ whole genome shotgun (WGS) entry which is preliminary data.</text>
</comment>
<name>A0A3M7P859_BRAPC</name>
<gene>
    <name evidence="2" type="ORF">BpHYR1_046536</name>
</gene>
<sequence>MKQNLITPFPFLFLMILTIRLSGKKGPEMVEPPCLNNLLFLNYLEQFVITSNTNNRLVIVGDLNMNHINGDTSFLDFLNNYSFRSITNEPTRIGINHIDHIIHQDDFISNSLVVGCPFSDHKFLLASFPVISVKKNSNSPIEYFCPLKEIKAKKFQQGGWFDSELMASRNYRDFCYHNYLNCKNESYLNEYREDRRDFKKLNRKKMKSFFESKSSKDFKSSKKFWSFYKSSIKTRGDADFNSIPEELVWADTKASNPVDQVEMFNSCFASISSSSLSGDDDSSKFIFDVFRKQKQNASFNTSGFSFHEFTFDDVKKALEELPSSSSPGFIGIHSKILKSLPDISCSISLAFKFESKNFNDVNNFLEKYGLYAFQHRFLDRMLSFSFKILFYHNSPENLKNRLVKNDSRNLSYNLRNNANLIEPMAKTNSGEKTFGFFFSRLVNSFVIKRSMLKFSTFRLSIYNNINLIFMDFC</sequence>
<proteinExistence type="predicted"/>
<dbReference type="SUPFAM" id="SSF56219">
    <property type="entry name" value="DNase I-like"/>
    <property type="match status" value="1"/>
</dbReference>